<organism evidence="1 2">
    <name type="scientific">Coleofasciculus chthonoplastes PCC 7420</name>
    <dbReference type="NCBI Taxonomy" id="118168"/>
    <lineage>
        <taxon>Bacteria</taxon>
        <taxon>Bacillati</taxon>
        <taxon>Cyanobacteriota</taxon>
        <taxon>Cyanophyceae</taxon>
        <taxon>Coleofasciculales</taxon>
        <taxon>Coleofasciculaceae</taxon>
        <taxon>Coleofasciculus</taxon>
    </lineage>
</organism>
<accession>B4VIC7</accession>
<sequence>MSSRERGFSPFQSGYGSLKLLYVNSLPLNFSQFFRIY</sequence>
<keyword evidence="2" id="KW-1185">Reference proteome</keyword>
<name>B4VIC7_9CYAN</name>
<evidence type="ECO:0000313" key="2">
    <source>
        <dbReference type="Proteomes" id="UP000003835"/>
    </source>
</evidence>
<gene>
    <name evidence="1" type="ORF">MC7420_7814</name>
</gene>
<dbReference type="AlphaFoldDB" id="B4VIC7"/>
<dbReference type="EMBL" id="DS989842">
    <property type="protein sequence ID" value="EDX78076.1"/>
    <property type="molecule type" value="Genomic_DNA"/>
</dbReference>
<dbReference type="STRING" id="118168.MC7420_7814"/>
<proteinExistence type="predicted"/>
<reference evidence="1 2" key="1">
    <citation type="submission" date="2008-07" db="EMBL/GenBank/DDBJ databases">
        <authorList>
            <person name="Tandeau de Marsac N."/>
            <person name="Ferriera S."/>
            <person name="Johnson J."/>
            <person name="Kravitz S."/>
            <person name="Beeson K."/>
            <person name="Sutton G."/>
            <person name="Rogers Y.-H."/>
            <person name="Friedman R."/>
            <person name="Frazier M."/>
            <person name="Venter J.C."/>
        </authorList>
    </citation>
    <scope>NUCLEOTIDE SEQUENCE [LARGE SCALE GENOMIC DNA]</scope>
    <source>
        <strain evidence="1 2">PCC 7420</strain>
    </source>
</reference>
<dbReference type="Proteomes" id="UP000003835">
    <property type="component" value="Unassembled WGS sequence"/>
</dbReference>
<dbReference type="HOGENOM" id="CLU_3342484_0_0_3"/>
<protein>
    <submittedName>
        <fullName evidence="1">Uncharacterized protein</fullName>
    </submittedName>
</protein>
<evidence type="ECO:0000313" key="1">
    <source>
        <dbReference type="EMBL" id="EDX78076.1"/>
    </source>
</evidence>